<dbReference type="NCBIfam" id="NF006745">
    <property type="entry name" value="PRK09270.1-4"/>
    <property type="match status" value="1"/>
</dbReference>
<evidence type="ECO:0000313" key="2">
    <source>
        <dbReference type="EMBL" id="SER32279.1"/>
    </source>
</evidence>
<evidence type="ECO:0000259" key="1">
    <source>
        <dbReference type="Pfam" id="PF00485"/>
    </source>
</evidence>
<dbReference type="PANTHER" id="PTHR10285">
    <property type="entry name" value="URIDINE KINASE"/>
    <property type="match status" value="1"/>
</dbReference>
<sequence length="248" mass="28191">MNITFDINGIEIEATYSEDNIDNIFIPLLKKMKDLYDQKEKRVLVMLAAPPGCGKSTLLSFLKYLSENTDGLTPVTVIGMDGFHRYQDYLKTHSIIRDGHKIPMIDVKGAPETFDLDKLLDKVKHVADGDRCSWPDYNRMTHNPQEDATIVDSNIVILEGNYLLLKDEGWNRLKDYADMTISVTADTDMLHARLIDRKIMSGKGRSEAEHFVDYSDMYNVRTVLDRSSDADVMLKVLEDGSYKCVGNL</sequence>
<proteinExistence type="predicted"/>
<dbReference type="SUPFAM" id="SSF52540">
    <property type="entry name" value="P-loop containing nucleoside triphosphate hydrolases"/>
    <property type="match status" value="1"/>
</dbReference>
<organism evidence="2 3">
    <name type="scientific">Butyrivibrio fibrisolvens</name>
    <dbReference type="NCBI Taxonomy" id="831"/>
    <lineage>
        <taxon>Bacteria</taxon>
        <taxon>Bacillati</taxon>
        <taxon>Bacillota</taxon>
        <taxon>Clostridia</taxon>
        <taxon>Lachnospirales</taxon>
        <taxon>Lachnospiraceae</taxon>
        <taxon>Butyrivibrio</taxon>
    </lineage>
</organism>
<dbReference type="InterPro" id="IPR027417">
    <property type="entry name" value="P-loop_NTPase"/>
</dbReference>
<gene>
    <name evidence="2" type="ORF">SAMN04487884_10492</name>
</gene>
<name>A0A1H9N9C8_BUTFI</name>
<dbReference type="OrthoDB" id="1550976at2"/>
<feature type="domain" description="Phosphoribulokinase/uridine kinase" evidence="1">
    <location>
        <begin position="46"/>
        <end position="206"/>
    </location>
</feature>
<dbReference type="Pfam" id="PF00485">
    <property type="entry name" value="PRK"/>
    <property type="match status" value="1"/>
</dbReference>
<accession>A0A1H9N9C8</accession>
<evidence type="ECO:0000313" key="3">
    <source>
        <dbReference type="Proteomes" id="UP000182584"/>
    </source>
</evidence>
<dbReference type="Proteomes" id="UP000182584">
    <property type="component" value="Unassembled WGS sequence"/>
</dbReference>
<dbReference type="eggNOG" id="COG0572">
    <property type="taxonomic scope" value="Bacteria"/>
</dbReference>
<dbReference type="InterPro" id="IPR006083">
    <property type="entry name" value="PRK/URK"/>
</dbReference>
<dbReference type="Gene3D" id="3.40.50.300">
    <property type="entry name" value="P-loop containing nucleotide triphosphate hydrolases"/>
    <property type="match status" value="1"/>
</dbReference>
<protein>
    <recommendedName>
        <fullName evidence="1">Phosphoribulokinase/uridine kinase domain-containing protein</fullName>
    </recommendedName>
</protein>
<reference evidence="2 3" key="1">
    <citation type="submission" date="2016-10" db="EMBL/GenBank/DDBJ databases">
        <authorList>
            <person name="de Groot N.N."/>
        </authorList>
    </citation>
    <scope>NUCLEOTIDE SEQUENCE [LARGE SCALE GENOMIC DNA]</scope>
    <source>
        <strain evidence="2 3">AR40</strain>
    </source>
</reference>
<dbReference type="GO" id="GO:0005524">
    <property type="term" value="F:ATP binding"/>
    <property type="evidence" value="ECO:0007669"/>
    <property type="project" value="InterPro"/>
</dbReference>
<dbReference type="EMBL" id="FOGJ01000004">
    <property type="protein sequence ID" value="SER32279.1"/>
    <property type="molecule type" value="Genomic_DNA"/>
</dbReference>
<dbReference type="GO" id="GO:0016301">
    <property type="term" value="F:kinase activity"/>
    <property type="evidence" value="ECO:0007669"/>
    <property type="project" value="InterPro"/>
</dbReference>
<dbReference type="RefSeq" id="WP_081356945.1">
    <property type="nucleotide sequence ID" value="NZ_FOGJ01000004.1"/>
</dbReference>
<dbReference type="AlphaFoldDB" id="A0A1H9N9C8"/>